<dbReference type="OrthoDB" id="10036174at2759"/>
<dbReference type="VEuPathDB" id="VectorBase:ISCW011692"/>
<evidence type="ECO:0000313" key="2">
    <source>
        <dbReference type="EMBL" id="EEC14410.1"/>
    </source>
</evidence>
<reference evidence="3" key="2">
    <citation type="submission" date="2020-05" db="UniProtKB">
        <authorList>
            <consortium name="EnsemblMetazoa"/>
        </authorList>
    </citation>
    <scope>IDENTIFICATION</scope>
    <source>
        <strain evidence="3">wikel</strain>
    </source>
</reference>
<reference evidence="2 4" key="1">
    <citation type="submission" date="2008-03" db="EMBL/GenBank/DDBJ databases">
        <title>Annotation of Ixodes scapularis.</title>
        <authorList>
            <consortium name="Ixodes scapularis Genome Project Consortium"/>
            <person name="Caler E."/>
            <person name="Hannick L.I."/>
            <person name="Bidwell S."/>
            <person name="Joardar V."/>
            <person name="Thiagarajan M."/>
            <person name="Amedeo P."/>
            <person name="Galinsky K.J."/>
            <person name="Schobel S."/>
            <person name="Inman J."/>
            <person name="Hostetler J."/>
            <person name="Miller J."/>
            <person name="Hammond M."/>
            <person name="Megy K."/>
            <person name="Lawson D."/>
            <person name="Kodira C."/>
            <person name="Sutton G."/>
            <person name="Meyer J."/>
            <person name="Hill C.A."/>
            <person name="Birren B."/>
            <person name="Nene V."/>
            <person name="Collins F."/>
            <person name="Alarcon-Chaidez F."/>
            <person name="Wikel S."/>
            <person name="Strausberg R."/>
        </authorList>
    </citation>
    <scope>NUCLEOTIDE SEQUENCE [LARGE SCALE GENOMIC DNA]</scope>
    <source>
        <strain evidence="4">Wikel</strain>
        <strain evidence="2">Wikel colony</strain>
    </source>
</reference>
<feature type="coiled-coil region" evidence="1">
    <location>
        <begin position="166"/>
        <end position="193"/>
    </location>
</feature>
<dbReference type="VEuPathDB" id="VectorBase:ISCP_017828"/>
<dbReference type="PaxDb" id="6945-B7Q6D8"/>
<dbReference type="Proteomes" id="UP000001555">
    <property type="component" value="Unassembled WGS sequence"/>
</dbReference>
<dbReference type="EnsemblMetazoa" id="ISCW011692-RA">
    <property type="protein sequence ID" value="ISCW011692-PA"/>
    <property type="gene ID" value="ISCW011692"/>
</dbReference>
<dbReference type="InParanoid" id="B7Q6D8"/>
<evidence type="ECO:0000256" key="1">
    <source>
        <dbReference type="SAM" id="Coils"/>
    </source>
</evidence>
<gene>
    <name evidence="2" type="ORF">IscW_ISCW011692</name>
</gene>
<organism>
    <name type="scientific">Ixodes scapularis</name>
    <name type="common">Black-legged tick</name>
    <name type="synonym">Deer tick</name>
    <dbReference type="NCBI Taxonomy" id="6945"/>
    <lineage>
        <taxon>Eukaryota</taxon>
        <taxon>Metazoa</taxon>
        <taxon>Ecdysozoa</taxon>
        <taxon>Arthropoda</taxon>
        <taxon>Chelicerata</taxon>
        <taxon>Arachnida</taxon>
        <taxon>Acari</taxon>
        <taxon>Parasitiformes</taxon>
        <taxon>Ixodida</taxon>
        <taxon>Ixodoidea</taxon>
        <taxon>Ixodidae</taxon>
        <taxon>Ixodinae</taxon>
        <taxon>Ixodes</taxon>
    </lineage>
</organism>
<accession>B7Q6D8</accession>
<protein>
    <submittedName>
        <fullName evidence="2 3">Uncharacterized protein</fullName>
    </submittedName>
</protein>
<dbReference type="AlphaFoldDB" id="B7Q6D8"/>
<evidence type="ECO:0000313" key="4">
    <source>
        <dbReference type="Proteomes" id="UP000001555"/>
    </source>
</evidence>
<dbReference type="EMBL" id="ABJB010970943">
    <property type="status" value="NOT_ANNOTATED_CDS"/>
    <property type="molecule type" value="Genomic_DNA"/>
</dbReference>
<proteinExistence type="predicted"/>
<sequence length="223" mass="26342">MEKDAAKEREEYDDLTSRYELLEEEFLSMKNKLTLEKDQLGAALKQLRKEHERISNELKTVRDNFNARQEVSSREKTEFQNLIRELEAKVTRLKDIEAERNRMRSNLNERDVIIEELRKSERSFREDKEKIRRKPRAQGRAGRMRADYEERVCFMTGEMHSQQAQIVSVARERDQIREKLDEALKEISALKSSSLRRERSRGKEAVSNLEITHLGVCKQTGEG</sequence>
<dbReference type="EMBL" id="ABJB010983929">
    <property type="status" value="NOT_ANNOTATED_CDS"/>
    <property type="molecule type" value="Genomic_DNA"/>
</dbReference>
<dbReference type="HOGENOM" id="CLU_1241342_0_0_1"/>
<keyword evidence="1" id="KW-0175">Coiled coil</keyword>
<feature type="coiled-coil region" evidence="1">
    <location>
        <begin position="5"/>
        <end position="134"/>
    </location>
</feature>
<dbReference type="VEuPathDB" id="VectorBase:ISCI011692"/>
<keyword evidence="4" id="KW-1185">Reference proteome</keyword>
<name>B7Q6D8_IXOSC</name>
<evidence type="ECO:0000313" key="3">
    <source>
        <dbReference type="EnsemblMetazoa" id="ISCW011692-PA"/>
    </source>
</evidence>
<dbReference type="EMBL" id="DS867018">
    <property type="protein sequence ID" value="EEC14410.1"/>
    <property type="molecule type" value="Genomic_DNA"/>
</dbReference>